<feature type="region of interest" description="Disordered" evidence="1">
    <location>
        <begin position="114"/>
        <end position="153"/>
    </location>
</feature>
<evidence type="ECO:0000256" key="1">
    <source>
        <dbReference type="SAM" id="MobiDB-lite"/>
    </source>
</evidence>
<protein>
    <submittedName>
        <fullName evidence="3">Uncharacterized protein</fullName>
    </submittedName>
</protein>
<proteinExistence type="predicted"/>
<feature type="compositionally biased region" description="Polar residues" evidence="1">
    <location>
        <begin position="139"/>
        <end position="153"/>
    </location>
</feature>
<keyword evidence="2" id="KW-0472">Membrane</keyword>
<evidence type="ECO:0000313" key="3">
    <source>
        <dbReference type="EMBL" id="KAF9792294.1"/>
    </source>
</evidence>
<dbReference type="Proteomes" id="UP000736335">
    <property type="component" value="Unassembled WGS sequence"/>
</dbReference>
<name>A0A9P6HPA7_9AGAM</name>
<reference evidence="3" key="2">
    <citation type="submission" date="2020-11" db="EMBL/GenBank/DDBJ databases">
        <authorList>
            <consortium name="DOE Joint Genome Institute"/>
            <person name="Kuo A."/>
            <person name="Miyauchi S."/>
            <person name="Kiss E."/>
            <person name="Drula E."/>
            <person name="Kohler A."/>
            <person name="Sanchez-Garcia M."/>
            <person name="Andreopoulos B."/>
            <person name="Barry K.W."/>
            <person name="Bonito G."/>
            <person name="Buee M."/>
            <person name="Carver A."/>
            <person name="Chen C."/>
            <person name="Cichocki N."/>
            <person name="Clum A."/>
            <person name="Culley D."/>
            <person name="Crous P.W."/>
            <person name="Fauchery L."/>
            <person name="Girlanda M."/>
            <person name="Hayes R."/>
            <person name="Keri Z."/>
            <person name="Labutti K."/>
            <person name="Lipzen A."/>
            <person name="Lombard V."/>
            <person name="Magnuson J."/>
            <person name="Maillard F."/>
            <person name="Morin E."/>
            <person name="Murat C."/>
            <person name="Nolan M."/>
            <person name="Ohm R."/>
            <person name="Pangilinan J."/>
            <person name="Pereira M."/>
            <person name="Perotto S."/>
            <person name="Peter M."/>
            <person name="Riley R."/>
            <person name="Sitrit Y."/>
            <person name="Stielow B."/>
            <person name="Szollosi G."/>
            <person name="Zifcakova L."/>
            <person name="Stursova M."/>
            <person name="Spatafora J.W."/>
            <person name="Tedersoo L."/>
            <person name="Vaario L.-M."/>
            <person name="Yamada A."/>
            <person name="Yan M."/>
            <person name="Wang P."/>
            <person name="Xu J."/>
            <person name="Bruns T."/>
            <person name="Baldrian P."/>
            <person name="Vilgalys R."/>
            <person name="Henrissat B."/>
            <person name="Grigoriev I.V."/>
            <person name="Hibbett D."/>
            <person name="Nagy L.G."/>
            <person name="Martin F.M."/>
        </authorList>
    </citation>
    <scope>NUCLEOTIDE SEQUENCE</scope>
    <source>
        <strain evidence="3">UH-Tt-Lm1</strain>
    </source>
</reference>
<gene>
    <name evidence="3" type="ORF">BJ322DRAFT_1028307</name>
</gene>
<accession>A0A9P6HPA7</accession>
<dbReference type="OrthoDB" id="3244253at2759"/>
<sequence>MSSPSSSSLSIVTITILSPSATSHAQPISNNAGVPIPVASIVGGCLAGIIIAVAAVVGWHLWGRSIKRKEEVRRKEVTAHHATQRNTKLNAFASLPSSYTPSFRKHTQDRKVKFSTQASSNRSDRAGQFPAVHYPTRPSPLSQSKVIVDQPTV</sequence>
<reference evidence="3" key="1">
    <citation type="journal article" date="2020" name="Nat. Commun.">
        <title>Large-scale genome sequencing of mycorrhizal fungi provides insights into the early evolution of symbiotic traits.</title>
        <authorList>
            <person name="Miyauchi S."/>
            <person name="Kiss E."/>
            <person name="Kuo A."/>
            <person name="Drula E."/>
            <person name="Kohler A."/>
            <person name="Sanchez-Garcia M."/>
            <person name="Morin E."/>
            <person name="Andreopoulos B."/>
            <person name="Barry K.W."/>
            <person name="Bonito G."/>
            <person name="Buee M."/>
            <person name="Carver A."/>
            <person name="Chen C."/>
            <person name="Cichocki N."/>
            <person name="Clum A."/>
            <person name="Culley D."/>
            <person name="Crous P.W."/>
            <person name="Fauchery L."/>
            <person name="Girlanda M."/>
            <person name="Hayes R.D."/>
            <person name="Keri Z."/>
            <person name="LaButti K."/>
            <person name="Lipzen A."/>
            <person name="Lombard V."/>
            <person name="Magnuson J."/>
            <person name="Maillard F."/>
            <person name="Murat C."/>
            <person name="Nolan M."/>
            <person name="Ohm R.A."/>
            <person name="Pangilinan J."/>
            <person name="Pereira M.F."/>
            <person name="Perotto S."/>
            <person name="Peter M."/>
            <person name="Pfister S."/>
            <person name="Riley R."/>
            <person name="Sitrit Y."/>
            <person name="Stielow J.B."/>
            <person name="Szollosi G."/>
            <person name="Zifcakova L."/>
            <person name="Stursova M."/>
            <person name="Spatafora J.W."/>
            <person name="Tedersoo L."/>
            <person name="Vaario L.M."/>
            <person name="Yamada A."/>
            <person name="Yan M."/>
            <person name="Wang P."/>
            <person name="Xu J."/>
            <person name="Bruns T."/>
            <person name="Baldrian P."/>
            <person name="Vilgalys R."/>
            <person name="Dunand C."/>
            <person name="Henrissat B."/>
            <person name="Grigoriev I.V."/>
            <person name="Hibbett D."/>
            <person name="Nagy L.G."/>
            <person name="Martin F.M."/>
        </authorList>
    </citation>
    <scope>NUCLEOTIDE SEQUENCE</scope>
    <source>
        <strain evidence="3">UH-Tt-Lm1</strain>
    </source>
</reference>
<keyword evidence="2" id="KW-1133">Transmembrane helix</keyword>
<keyword evidence="4" id="KW-1185">Reference proteome</keyword>
<feature type="transmembrane region" description="Helical" evidence="2">
    <location>
        <begin position="41"/>
        <end position="62"/>
    </location>
</feature>
<organism evidence="3 4">
    <name type="scientific">Thelephora terrestris</name>
    <dbReference type="NCBI Taxonomy" id="56493"/>
    <lineage>
        <taxon>Eukaryota</taxon>
        <taxon>Fungi</taxon>
        <taxon>Dikarya</taxon>
        <taxon>Basidiomycota</taxon>
        <taxon>Agaricomycotina</taxon>
        <taxon>Agaricomycetes</taxon>
        <taxon>Thelephorales</taxon>
        <taxon>Thelephoraceae</taxon>
        <taxon>Thelephora</taxon>
    </lineage>
</organism>
<evidence type="ECO:0000256" key="2">
    <source>
        <dbReference type="SAM" id="Phobius"/>
    </source>
</evidence>
<keyword evidence="2" id="KW-0812">Transmembrane</keyword>
<evidence type="ECO:0000313" key="4">
    <source>
        <dbReference type="Proteomes" id="UP000736335"/>
    </source>
</evidence>
<dbReference type="EMBL" id="WIUZ02000001">
    <property type="protein sequence ID" value="KAF9792294.1"/>
    <property type="molecule type" value="Genomic_DNA"/>
</dbReference>
<dbReference type="AlphaFoldDB" id="A0A9P6HPA7"/>
<comment type="caution">
    <text evidence="3">The sequence shown here is derived from an EMBL/GenBank/DDBJ whole genome shotgun (WGS) entry which is preliminary data.</text>
</comment>